<feature type="region of interest" description="Disordered" evidence="1">
    <location>
        <begin position="69"/>
        <end position="217"/>
    </location>
</feature>
<dbReference type="GeneID" id="27422422"/>
<dbReference type="Proteomes" id="UP000019377">
    <property type="component" value="Unassembled WGS sequence"/>
</dbReference>
<evidence type="ECO:0000256" key="1">
    <source>
        <dbReference type="SAM" id="MobiDB-lite"/>
    </source>
</evidence>
<feature type="compositionally biased region" description="Polar residues" evidence="1">
    <location>
        <begin position="188"/>
        <end position="207"/>
    </location>
</feature>
<feature type="compositionally biased region" description="Low complexity" evidence="1">
    <location>
        <begin position="25"/>
        <end position="34"/>
    </location>
</feature>
<protein>
    <recommendedName>
        <fullName evidence="4">GATA-type domain-containing protein</fullName>
    </recommendedName>
</protein>
<evidence type="ECO:0000313" key="3">
    <source>
        <dbReference type="Proteomes" id="UP000019377"/>
    </source>
</evidence>
<name>V5E3B7_KALBG</name>
<dbReference type="AlphaFoldDB" id="V5E3B7"/>
<reference evidence="3" key="1">
    <citation type="journal article" date="2013" name="Genome Announc.">
        <title>Draft genome sequence of Pseudozyma brasiliensis sp. nov. strain GHG001, a high producer of endo-1,4-xylanase isolated from an insect pest of sugarcane.</title>
        <authorList>
            <person name="Oliveira J.V.D.C."/>
            <person name="dos Santos R.A.C."/>
            <person name="Borges T.A."/>
            <person name="Riano-Pachon D.M."/>
            <person name="Goldman G.H."/>
        </authorList>
    </citation>
    <scope>NUCLEOTIDE SEQUENCE [LARGE SCALE GENOMIC DNA]</scope>
    <source>
        <strain evidence="3">GHG001</strain>
    </source>
</reference>
<dbReference type="HOGENOM" id="CLU_1272771_0_0_1"/>
<dbReference type="eggNOG" id="KOG1601">
    <property type="taxonomic scope" value="Eukaryota"/>
</dbReference>
<dbReference type="EMBL" id="KI545895">
    <property type="protein sequence ID" value="EST04656.1"/>
    <property type="molecule type" value="Genomic_DNA"/>
</dbReference>
<dbReference type="STRING" id="1365824.V5E3B7"/>
<evidence type="ECO:0000313" key="2">
    <source>
        <dbReference type="EMBL" id="EST04656.1"/>
    </source>
</evidence>
<sequence length="217" mass="23279">MGPRTLCNACGLLYAKLTKRKQQEAEAAAKASGKTAEEIVREREESPGAKQASLEALRAELNLVNGLRNRSTSSSAPLGDATVFEAPSSRFQDEGYYEPASSRPWSGRYPDDAQPFAHQPPSHRAAMDPSRSTSLGQADNFHALSTRPMEPSAGPSASRAPFLPMANTRPYTGGAAAPSLPLPLNPGRQRSSTLQPPATHGYGSSSSEAHRRHHPYM</sequence>
<organism evidence="2 3">
    <name type="scientific">Kalmanozyma brasiliensis (strain GHG001)</name>
    <name type="common">Yeast</name>
    <name type="synonym">Pseudozyma brasiliensis</name>
    <dbReference type="NCBI Taxonomy" id="1365824"/>
    <lineage>
        <taxon>Eukaryota</taxon>
        <taxon>Fungi</taxon>
        <taxon>Dikarya</taxon>
        <taxon>Basidiomycota</taxon>
        <taxon>Ustilaginomycotina</taxon>
        <taxon>Ustilaginomycetes</taxon>
        <taxon>Ustilaginales</taxon>
        <taxon>Ustilaginaceae</taxon>
        <taxon>Kalmanozyma</taxon>
    </lineage>
</organism>
<evidence type="ECO:0008006" key="4">
    <source>
        <dbReference type="Google" id="ProtNLM"/>
    </source>
</evidence>
<keyword evidence="3" id="KW-1185">Reference proteome</keyword>
<feature type="compositionally biased region" description="Basic and acidic residues" evidence="1">
    <location>
        <begin position="35"/>
        <end position="47"/>
    </location>
</feature>
<accession>V5E3B7</accession>
<dbReference type="OrthoDB" id="2162994at2759"/>
<feature type="region of interest" description="Disordered" evidence="1">
    <location>
        <begin position="25"/>
        <end position="53"/>
    </location>
</feature>
<gene>
    <name evidence="2" type="ORF">PSEUBRA_SCAF9g01401</name>
</gene>
<proteinExistence type="predicted"/>